<evidence type="ECO:0000256" key="1">
    <source>
        <dbReference type="SAM" id="Phobius"/>
    </source>
</evidence>
<protein>
    <submittedName>
        <fullName evidence="2">Uncharacterized protein</fullName>
    </submittedName>
</protein>
<dbReference type="EMBL" id="GBXM01083198">
    <property type="protein sequence ID" value="JAH25379.1"/>
    <property type="molecule type" value="Transcribed_RNA"/>
</dbReference>
<reference evidence="2" key="1">
    <citation type="submission" date="2014-11" db="EMBL/GenBank/DDBJ databases">
        <authorList>
            <person name="Amaro Gonzalez C."/>
        </authorList>
    </citation>
    <scope>NUCLEOTIDE SEQUENCE</scope>
</reference>
<keyword evidence="1" id="KW-0812">Transmembrane</keyword>
<evidence type="ECO:0000313" key="2">
    <source>
        <dbReference type="EMBL" id="JAH25379.1"/>
    </source>
</evidence>
<accession>A0A0E9R8F5</accession>
<dbReference type="AlphaFoldDB" id="A0A0E9R8F5"/>
<name>A0A0E9R8F5_ANGAN</name>
<keyword evidence="1" id="KW-0472">Membrane</keyword>
<reference evidence="2" key="2">
    <citation type="journal article" date="2015" name="Fish Shellfish Immunol.">
        <title>Early steps in the European eel (Anguilla anguilla)-Vibrio vulnificus interaction in the gills: Role of the RtxA13 toxin.</title>
        <authorList>
            <person name="Callol A."/>
            <person name="Pajuelo D."/>
            <person name="Ebbesson L."/>
            <person name="Teles M."/>
            <person name="MacKenzie S."/>
            <person name="Amaro C."/>
        </authorList>
    </citation>
    <scope>NUCLEOTIDE SEQUENCE</scope>
</reference>
<feature type="transmembrane region" description="Helical" evidence="1">
    <location>
        <begin position="36"/>
        <end position="53"/>
    </location>
</feature>
<proteinExistence type="predicted"/>
<keyword evidence="1" id="KW-1133">Transmembrane helix</keyword>
<organism evidence="2">
    <name type="scientific">Anguilla anguilla</name>
    <name type="common">European freshwater eel</name>
    <name type="synonym">Muraena anguilla</name>
    <dbReference type="NCBI Taxonomy" id="7936"/>
    <lineage>
        <taxon>Eukaryota</taxon>
        <taxon>Metazoa</taxon>
        <taxon>Chordata</taxon>
        <taxon>Craniata</taxon>
        <taxon>Vertebrata</taxon>
        <taxon>Euteleostomi</taxon>
        <taxon>Actinopterygii</taxon>
        <taxon>Neopterygii</taxon>
        <taxon>Teleostei</taxon>
        <taxon>Anguilliformes</taxon>
        <taxon>Anguillidae</taxon>
        <taxon>Anguilla</taxon>
    </lineage>
</organism>
<sequence>MHVFCPYLWNTTFTTRVKTRDRKSLPLSRRIGGNRLNILWVWIFVITENIFLCDKRKRRGWNSTDDRHFLGDRSFLTQIPLYYQPSFS</sequence>